<protein>
    <submittedName>
        <fullName evidence="2">Uncharacterized protein</fullName>
    </submittedName>
</protein>
<reference evidence="2 3" key="1">
    <citation type="submission" date="2019-06" db="EMBL/GenBank/DDBJ databases">
        <title>Sequencing the genomes of 1000 actinobacteria strains.</title>
        <authorList>
            <person name="Klenk H.-P."/>
        </authorList>
    </citation>
    <scope>NUCLEOTIDE SEQUENCE [LARGE SCALE GENOMIC DNA]</scope>
    <source>
        <strain evidence="2 3">DSM 102200</strain>
    </source>
</reference>
<evidence type="ECO:0000313" key="2">
    <source>
        <dbReference type="EMBL" id="TQL96115.1"/>
    </source>
</evidence>
<comment type="caution">
    <text evidence="2">The sequence shown here is derived from an EMBL/GenBank/DDBJ whole genome shotgun (WGS) entry which is preliminary data.</text>
</comment>
<sequence length="79" mass="8427">MFLNCVLKRENGVSLDFKAPDQQSMFTSSLLAPVQALIGETLPVDSQAPANCSAEETGASRDENASPSSHGHILPEVDR</sequence>
<evidence type="ECO:0000313" key="3">
    <source>
        <dbReference type="Proteomes" id="UP000316096"/>
    </source>
</evidence>
<evidence type="ECO:0000256" key="1">
    <source>
        <dbReference type="SAM" id="MobiDB-lite"/>
    </source>
</evidence>
<dbReference type="EMBL" id="VFOZ01000001">
    <property type="protein sequence ID" value="TQL96115.1"/>
    <property type="molecule type" value="Genomic_DNA"/>
</dbReference>
<organism evidence="2 3">
    <name type="scientific">Actinoallomurus bryophytorum</name>
    <dbReference type="NCBI Taxonomy" id="1490222"/>
    <lineage>
        <taxon>Bacteria</taxon>
        <taxon>Bacillati</taxon>
        <taxon>Actinomycetota</taxon>
        <taxon>Actinomycetes</taxon>
        <taxon>Streptosporangiales</taxon>
        <taxon>Thermomonosporaceae</taxon>
        <taxon>Actinoallomurus</taxon>
    </lineage>
</organism>
<dbReference type="Proteomes" id="UP000316096">
    <property type="component" value="Unassembled WGS sequence"/>
</dbReference>
<accession>A0A543CGB0</accession>
<proteinExistence type="predicted"/>
<dbReference type="AlphaFoldDB" id="A0A543CGB0"/>
<gene>
    <name evidence="2" type="ORF">FB559_1635</name>
</gene>
<name>A0A543CGB0_9ACTN</name>
<keyword evidence="3" id="KW-1185">Reference proteome</keyword>
<feature type="region of interest" description="Disordered" evidence="1">
    <location>
        <begin position="45"/>
        <end position="79"/>
    </location>
</feature>